<name>A0ABU0YSZ2_9PROT</name>
<dbReference type="SUPFAM" id="SSF88874">
    <property type="entry name" value="Receptor-binding domain of short tail fibre protein gp12"/>
    <property type="match status" value="1"/>
</dbReference>
<evidence type="ECO:0000313" key="3">
    <source>
        <dbReference type="Proteomes" id="UP001230156"/>
    </source>
</evidence>
<comment type="caution">
    <text evidence="2">The sequence shown here is derived from an EMBL/GenBank/DDBJ whole genome shotgun (WGS) entry which is preliminary data.</text>
</comment>
<protein>
    <submittedName>
        <fullName evidence="2">Tail fiber protein</fullName>
    </submittedName>
</protein>
<organism evidence="2 3">
    <name type="scientific">Dongia sedimenti</name>
    <dbReference type="NCBI Taxonomy" id="3064282"/>
    <lineage>
        <taxon>Bacteria</taxon>
        <taxon>Pseudomonadati</taxon>
        <taxon>Pseudomonadota</taxon>
        <taxon>Alphaproteobacteria</taxon>
        <taxon>Rhodospirillales</taxon>
        <taxon>Dongiaceae</taxon>
        <taxon>Dongia</taxon>
    </lineage>
</organism>
<dbReference type="InterPro" id="IPR037053">
    <property type="entry name" value="Phage_tail_collar_dom_sf"/>
</dbReference>
<evidence type="ECO:0000313" key="2">
    <source>
        <dbReference type="EMBL" id="MDQ7250317.1"/>
    </source>
</evidence>
<dbReference type="InterPro" id="IPR011083">
    <property type="entry name" value="Phage_tail_collar_dom"/>
</dbReference>
<evidence type="ECO:0000259" key="1">
    <source>
        <dbReference type="Pfam" id="PF07484"/>
    </source>
</evidence>
<gene>
    <name evidence="2" type="ORF">Q8A70_21685</name>
</gene>
<dbReference type="Pfam" id="PF07484">
    <property type="entry name" value="Collar"/>
    <property type="match status" value="1"/>
</dbReference>
<dbReference type="Gene3D" id="3.90.1340.10">
    <property type="entry name" value="Phage tail collar domain"/>
    <property type="match status" value="1"/>
</dbReference>
<dbReference type="EMBL" id="JAUYVI010000006">
    <property type="protein sequence ID" value="MDQ7250317.1"/>
    <property type="molecule type" value="Genomic_DNA"/>
</dbReference>
<accession>A0ABU0YSZ2</accession>
<keyword evidence="3" id="KW-1185">Reference proteome</keyword>
<reference evidence="3" key="1">
    <citation type="submission" date="2023-08" db="EMBL/GenBank/DDBJ databases">
        <title>Rhodospirillaceae gen. nov., a novel taxon isolated from the Yangtze River Yuezi River estuary sludge.</title>
        <authorList>
            <person name="Ruan L."/>
        </authorList>
    </citation>
    <scope>NUCLEOTIDE SEQUENCE [LARGE SCALE GENOMIC DNA]</scope>
    <source>
        <strain evidence="3">R-7</strain>
    </source>
</reference>
<dbReference type="RefSeq" id="WP_379959415.1">
    <property type="nucleotide sequence ID" value="NZ_JAUYVI010000006.1"/>
</dbReference>
<dbReference type="Proteomes" id="UP001230156">
    <property type="component" value="Unassembled WGS sequence"/>
</dbReference>
<sequence length="177" mass="18622">MADQFVGEIRLFAFGRVPTGWVACNGALLSIAQFDVLYTLLGTTYGGDGSTTFGVPDLRGRVPLHAGKSNQGNTYVPGQIAGEETHTLNLQEMATHTHALVSTSNKGDTATPGPTVHLATSNIDAETLYAPPASIAGYDVMADCMTPDGESLPHDNMMPTLIMNFCIATEGIYPSAS</sequence>
<feature type="domain" description="Phage tail collar" evidence="1">
    <location>
        <begin position="7"/>
        <end position="63"/>
    </location>
</feature>
<proteinExistence type="predicted"/>